<dbReference type="PANTHER" id="PTHR22812">
    <property type="entry name" value="CHROMOBOX PROTEIN"/>
    <property type="match status" value="1"/>
</dbReference>
<dbReference type="SMART" id="SM00298">
    <property type="entry name" value="CHROMO"/>
    <property type="match status" value="2"/>
</dbReference>
<evidence type="ECO:0000313" key="6">
    <source>
        <dbReference type="EMBL" id="VEN47620.1"/>
    </source>
</evidence>
<reference evidence="6 7" key="1">
    <citation type="submission" date="2019-01" db="EMBL/GenBank/DDBJ databases">
        <authorList>
            <person name="Sayadi A."/>
        </authorList>
    </citation>
    <scope>NUCLEOTIDE SEQUENCE [LARGE SCALE GENOMIC DNA]</scope>
</reference>
<dbReference type="InterPro" id="IPR051219">
    <property type="entry name" value="Heterochromatin_chromo-domain"/>
</dbReference>
<dbReference type="InterPro" id="IPR000953">
    <property type="entry name" value="Chromo/chromo_shadow_dom"/>
</dbReference>
<gene>
    <name evidence="6" type="ORF">CALMAC_LOCUS9334</name>
</gene>
<evidence type="ECO:0000313" key="7">
    <source>
        <dbReference type="Proteomes" id="UP000410492"/>
    </source>
</evidence>
<sequence length="176" mass="20116">MSKRSSPVPATKTPAAAAPQEPEEYVVERIIDSRVNEKGIKEYYLKWIGYDEKDNSWEPEYNLDCPGLIKAFEMEKAHKEDRKRKLSTQNESGKSVKRKIDDKKQLGFDRGLDPEKIIGATDSTGQLMFLIKWSGTDEADLVPAKQANEKCPQIVIKFYEQRLKWHAPSTDKPGTE</sequence>
<keyword evidence="2" id="KW-0677">Repeat</keyword>
<dbReference type="PROSITE" id="PS00598">
    <property type="entry name" value="CHROMO_1"/>
    <property type="match status" value="1"/>
</dbReference>
<dbReference type="InterPro" id="IPR023780">
    <property type="entry name" value="Chromo_domain"/>
</dbReference>
<accession>A0A653CKH7</accession>
<feature type="compositionally biased region" description="Low complexity" evidence="4">
    <location>
        <begin position="7"/>
        <end position="20"/>
    </location>
</feature>
<dbReference type="SUPFAM" id="SSF54160">
    <property type="entry name" value="Chromo domain-like"/>
    <property type="match status" value="2"/>
</dbReference>
<keyword evidence="3" id="KW-0539">Nucleus</keyword>
<organism evidence="6 7">
    <name type="scientific">Callosobruchus maculatus</name>
    <name type="common">Southern cowpea weevil</name>
    <name type="synonym">Pulse bruchid</name>
    <dbReference type="NCBI Taxonomy" id="64391"/>
    <lineage>
        <taxon>Eukaryota</taxon>
        <taxon>Metazoa</taxon>
        <taxon>Ecdysozoa</taxon>
        <taxon>Arthropoda</taxon>
        <taxon>Hexapoda</taxon>
        <taxon>Insecta</taxon>
        <taxon>Pterygota</taxon>
        <taxon>Neoptera</taxon>
        <taxon>Endopterygota</taxon>
        <taxon>Coleoptera</taxon>
        <taxon>Polyphaga</taxon>
        <taxon>Cucujiformia</taxon>
        <taxon>Chrysomeloidea</taxon>
        <taxon>Chrysomelidae</taxon>
        <taxon>Bruchinae</taxon>
        <taxon>Bruchini</taxon>
        <taxon>Callosobruchus</taxon>
    </lineage>
</organism>
<dbReference type="Pfam" id="PF01393">
    <property type="entry name" value="Chromo_shadow"/>
    <property type="match status" value="1"/>
</dbReference>
<evidence type="ECO:0000256" key="4">
    <source>
        <dbReference type="SAM" id="MobiDB-lite"/>
    </source>
</evidence>
<name>A0A653CKH7_CALMS</name>
<dbReference type="PROSITE" id="PS50013">
    <property type="entry name" value="CHROMO_2"/>
    <property type="match status" value="2"/>
</dbReference>
<dbReference type="OrthoDB" id="433924at2759"/>
<dbReference type="InterPro" id="IPR017984">
    <property type="entry name" value="Chromo_dom_subgr"/>
</dbReference>
<dbReference type="AlphaFoldDB" id="A0A653CKH7"/>
<protein>
    <recommendedName>
        <fullName evidence="5">Chromo domain-containing protein</fullName>
    </recommendedName>
</protein>
<dbReference type="InterPro" id="IPR008251">
    <property type="entry name" value="Chromo_shadow_dom"/>
</dbReference>
<feature type="region of interest" description="Disordered" evidence="4">
    <location>
        <begin position="1"/>
        <end position="23"/>
    </location>
</feature>
<evidence type="ECO:0000256" key="1">
    <source>
        <dbReference type="ARBA" id="ARBA00004123"/>
    </source>
</evidence>
<dbReference type="InterPro" id="IPR023779">
    <property type="entry name" value="Chromodomain_CS"/>
</dbReference>
<dbReference type="Gene3D" id="2.40.50.40">
    <property type="match status" value="2"/>
</dbReference>
<keyword evidence="7" id="KW-1185">Reference proteome</keyword>
<dbReference type="CDD" id="cd00034">
    <property type="entry name" value="CSD"/>
    <property type="match status" value="1"/>
</dbReference>
<dbReference type="InterPro" id="IPR016197">
    <property type="entry name" value="Chromo-like_dom_sf"/>
</dbReference>
<dbReference type="EMBL" id="CAACVG010007918">
    <property type="protein sequence ID" value="VEN47620.1"/>
    <property type="molecule type" value="Genomic_DNA"/>
</dbReference>
<comment type="subcellular location">
    <subcellularLocation>
        <location evidence="1">Nucleus</location>
    </subcellularLocation>
</comment>
<dbReference type="SMART" id="SM00300">
    <property type="entry name" value="ChSh"/>
    <property type="match status" value="1"/>
</dbReference>
<evidence type="ECO:0000256" key="2">
    <source>
        <dbReference type="ARBA" id="ARBA00022737"/>
    </source>
</evidence>
<dbReference type="FunFam" id="2.40.50.40:FF:000031">
    <property type="entry name" value="Heterochromatin protein 1"/>
    <property type="match status" value="1"/>
</dbReference>
<feature type="domain" description="Chromo" evidence="5">
    <location>
        <begin position="25"/>
        <end position="84"/>
    </location>
</feature>
<feature type="domain" description="Chromo" evidence="5">
    <location>
        <begin position="112"/>
        <end position="170"/>
    </location>
</feature>
<evidence type="ECO:0000259" key="5">
    <source>
        <dbReference type="PROSITE" id="PS50013"/>
    </source>
</evidence>
<dbReference type="GO" id="GO:0000792">
    <property type="term" value="C:heterochromatin"/>
    <property type="evidence" value="ECO:0007669"/>
    <property type="project" value="UniProtKB-ARBA"/>
</dbReference>
<evidence type="ECO:0000256" key="3">
    <source>
        <dbReference type="ARBA" id="ARBA00023242"/>
    </source>
</evidence>
<dbReference type="PRINTS" id="PR00504">
    <property type="entry name" value="CHROMODOMAIN"/>
</dbReference>
<proteinExistence type="predicted"/>
<dbReference type="Proteomes" id="UP000410492">
    <property type="component" value="Unassembled WGS sequence"/>
</dbReference>
<dbReference type="GO" id="GO:0005634">
    <property type="term" value="C:nucleus"/>
    <property type="evidence" value="ECO:0007669"/>
    <property type="project" value="UniProtKB-SubCell"/>
</dbReference>
<feature type="region of interest" description="Disordered" evidence="4">
    <location>
        <begin position="78"/>
        <end position="99"/>
    </location>
</feature>
<dbReference type="Pfam" id="PF00385">
    <property type="entry name" value="Chromo"/>
    <property type="match status" value="1"/>
</dbReference>